<dbReference type="GO" id="GO:0003682">
    <property type="term" value="F:chromatin binding"/>
    <property type="evidence" value="ECO:0007669"/>
    <property type="project" value="InterPro"/>
</dbReference>
<dbReference type="InterPro" id="IPR043151">
    <property type="entry name" value="BAH_sf"/>
</dbReference>
<feature type="region of interest" description="Disordered" evidence="1">
    <location>
        <begin position="323"/>
        <end position="348"/>
    </location>
</feature>
<feature type="domain" description="BAH" evidence="2">
    <location>
        <begin position="1625"/>
        <end position="1777"/>
    </location>
</feature>
<dbReference type="PANTHER" id="PTHR46576:SF1">
    <property type="entry name" value="BROMO ADJACENT HOMOLOGY DOMAIN-CONTAINING 1 PROTEIN"/>
    <property type="match status" value="1"/>
</dbReference>
<feature type="compositionally biased region" description="Basic and acidic residues" evidence="1">
    <location>
        <begin position="605"/>
        <end position="616"/>
    </location>
</feature>
<feature type="compositionally biased region" description="Basic residues" evidence="1">
    <location>
        <begin position="1517"/>
        <end position="1527"/>
    </location>
</feature>
<feature type="compositionally biased region" description="Basic and acidic residues" evidence="1">
    <location>
        <begin position="708"/>
        <end position="719"/>
    </location>
</feature>
<dbReference type="Pfam" id="PF01426">
    <property type="entry name" value="BAH"/>
    <property type="match status" value="1"/>
</dbReference>
<feature type="region of interest" description="Disordered" evidence="1">
    <location>
        <begin position="384"/>
        <end position="545"/>
    </location>
</feature>
<name>A0A1B6CUZ0_9HEMI</name>
<evidence type="ECO:0000313" key="3">
    <source>
        <dbReference type="EMBL" id="JAS17306.1"/>
    </source>
</evidence>
<feature type="compositionally biased region" description="Basic and acidic residues" evidence="1">
    <location>
        <begin position="416"/>
        <end position="470"/>
    </location>
</feature>
<evidence type="ECO:0000256" key="1">
    <source>
        <dbReference type="SAM" id="MobiDB-lite"/>
    </source>
</evidence>
<feature type="region of interest" description="Disordered" evidence="1">
    <location>
        <begin position="1133"/>
        <end position="1154"/>
    </location>
</feature>
<feature type="region of interest" description="Disordered" evidence="1">
    <location>
        <begin position="1"/>
        <end position="26"/>
    </location>
</feature>
<dbReference type="InterPro" id="IPR053032">
    <property type="entry name" value="BAH_domain-containing"/>
</dbReference>
<feature type="compositionally biased region" description="Low complexity" evidence="1">
    <location>
        <begin position="1133"/>
        <end position="1143"/>
    </location>
</feature>
<dbReference type="PANTHER" id="PTHR46576">
    <property type="entry name" value="BROMO ADJACENT HOMOLOGY DOMAIN-CONTAINING 1 PROTEIN"/>
    <property type="match status" value="1"/>
</dbReference>
<feature type="compositionally biased region" description="Basic and acidic residues" evidence="1">
    <location>
        <begin position="1529"/>
        <end position="1545"/>
    </location>
</feature>
<organism evidence="3">
    <name type="scientific">Clastoptera arizonana</name>
    <name type="common">Arizona spittle bug</name>
    <dbReference type="NCBI Taxonomy" id="38151"/>
    <lineage>
        <taxon>Eukaryota</taxon>
        <taxon>Metazoa</taxon>
        <taxon>Ecdysozoa</taxon>
        <taxon>Arthropoda</taxon>
        <taxon>Hexapoda</taxon>
        <taxon>Insecta</taxon>
        <taxon>Pterygota</taxon>
        <taxon>Neoptera</taxon>
        <taxon>Paraneoptera</taxon>
        <taxon>Hemiptera</taxon>
        <taxon>Auchenorrhyncha</taxon>
        <taxon>Cercopoidea</taxon>
        <taxon>Clastopteridae</taxon>
        <taxon>Clastoptera</taxon>
    </lineage>
</organism>
<feature type="compositionally biased region" description="Basic and acidic residues" evidence="1">
    <location>
        <begin position="1488"/>
        <end position="1516"/>
    </location>
</feature>
<feature type="region of interest" description="Disordered" evidence="1">
    <location>
        <begin position="587"/>
        <end position="727"/>
    </location>
</feature>
<proteinExistence type="predicted"/>
<feature type="compositionally biased region" description="Low complexity" evidence="1">
    <location>
        <begin position="648"/>
        <end position="659"/>
    </location>
</feature>
<feature type="compositionally biased region" description="Pro residues" evidence="1">
    <location>
        <begin position="915"/>
        <end position="925"/>
    </location>
</feature>
<feature type="compositionally biased region" description="Polar residues" evidence="1">
    <location>
        <begin position="1548"/>
        <end position="1560"/>
    </location>
</feature>
<feature type="region of interest" description="Disordered" evidence="1">
    <location>
        <begin position="1236"/>
        <end position="1282"/>
    </location>
</feature>
<feature type="region of interest" description="Disordered" evidence="1">
    <location>
        <begin position="214"/>
        <end position="288"/>
    </location>
</feature>
<protein>
    <recommendedName>
        <fullName evidence="2">BAH domain-containing protein</fullName>
    </recommendedName>
</protein>
<dbReference type="GO" id="GO:0045892">
    <property type="term" value="P:negative regulation of DNA-templated transcription"/>
    <property type="evidence" value="ECO:0007669"/>
    <property type="project" value="TreeGrafter"/>
</dbReference>
<dbReference type="GO" id="GO:0031507">
    <property type="term" value="P:heterochromatin formation"/>
    <property type="evidence" value="ECO:0007669"/>
    <property type="project" value="TreeGrafter"/>
</dbReference>
<feature type="compositionally biased region" description="Polar residues" evidence="1">
    <location>
        <begin position="1"/>
        <end position="13"/>
    </location>
</feature>
<feature type="compositionally biased region" description="Low complexity" evidence="1">
    <location>
        <begin position="670"/>
        <end position="692"/>
    </location>
</feature>
<accession>A0A1B6CUZ0</accession>
<feature type="compositionally biased region" description="Basic and acidic residues" evidence="1">
    <location>
        <begin position="216"/>
        <end position="246"/>
    </location>
</feature>
<feature type="compositionally biased region" description="Pro residues" evidence="1">
    <location>
        <begin position="983"/>
        <end position="1000"/>
    </location>
</feature>
<dbReference type="PROSITE" id="PS51038">
    <property type="entry name" value="BAH"/>
    <property type="match status" value="1"/>
</dbReference>
<feature type="compositionally biased region" description="Polar residues" evidence="1">
    <location>
        <begin position="255"/>
        <end position="280"/>
    </location>
</feature>
<dbReference type="EMBL" id="GEDC01019992">
    <property type="protein sequence ID" value="JAS17306.1"/>
    <property type="molecule type" value="Transcribed_RNA"/>
</dbReference>
<feature type="compositionally biased region" description="Low complexity" evidence="1">
    <location>
        <begin position="1236"/>
        <end position="1252"/>
    </location>
</feature>
<feature type="compositionally biased region" description="Basic and acidic residues" evidence="1">
    <location>
        <begin position="144"/>
        <end position="165"/>
    </location>
</feature>
<feature type="region of interest" description="Disordered" evidence="1">
    <location>
        <begin position="1480"/>
        <end position="1588"/>
    </location>
</feature>
<feature type="region of interest" description="Disordered" evidence="1">
    <location>
        <begin position="759"/>
        <end position="798"/>
    </location>
</feature>
<feature type="region of interest" description="Disordered" evidence="1">
    <location>
        <begin position="144"/>
        <end position="169"/>
    </location>
</feature>
<feature type="compositionally biased region" description="Acidic residues" evidence="1">
    <location>
        <begin position="786"/>
        <end position="798"/>
    </location>
</feature>
<feature type="region of interest" description="Disordered" evidence="1">
    <location>
        <begin position="1392"/>
        <end position="1412"/>
    </location>
</feature>
<gene>
    <name evidence="3" type="ORF">g.40651</name>
</gene>
<dbReference type="GO" id="GO:0000976">
    <property type="term" value="F:transcription cis-regulatory region binding"/>
    <property type="evidence" value="ECO:0007669"/>
    <property type="project" value="TreeGrafter"/>
</dbReference>
<dbReference type="SMART" id="SM00439">
    <property type="entry name" value="BAH"/>
    <property type="match status" value="1"/>
</dbReference>
<evidence type="ECO:0000259" key="2">
    <source>
        <dbReference type="PROSITE" id="PS51038"/>
    </source>
</evidence>
<reference evidence="3" key="1">
    <citation type="submission" date="2015-12" db="EMBL/GenBank/DDBJ databases">
        <title>De novo transcriptome assembly of four potential Pierce s Disease insect vectors from Arizona vineyards.</title>
        <authorList>
            <person name="Tassone E.E."/>
        </authorList>
    </citation>
    <scope>NUCLEOTIDE SEQUENCE</scope>
</reference>
<dbReference type="InterPro" id="IPR001025">
    <property type="entry name" value="BAH_dom"/>
</dbReference>
<feature type="region of interest" description="Disordered" evidence="1">
    <location>
        <begin position="872"/>
        <end position="1011"/>
    </location>
</feature>
<sequence length="1778" mass="197141">MRKDGSSASSPQRTSRKKEGVKKGVKRVAVAAVAKPVVKKRKTLNSLATPTGISDIEQSSKCMDQKVKAKRVVPIKLTESAKIVLKKVPTQNVKLKQVKAKKEISQKIVKIKPKKVFVDKKHSKTTQNKKLNLVKDIKITKKASDKAVKEQGRKCPHSSPDRRSPEVVSNVKIKVTKKPKLIKKIGKIGAKKTCIVSVKIIKKVIPTKVTNVKKMTQKDAKKTSTKSLESEEPVKVTGEIKNEAKKGIASRRKSATNTGGSHNASPARSPVRETSPQRTKAAQVKNKKLEVKLVKEKEKVKEKLDERRKTKEDCKVSAVDVKNGEIKDIGGNDDVKKKKVKEDSKKDGFKPIKVEINDGIDDKEIKIKQKPSLCKVKIENEIKLNESGKNDGSLPSKVEDSNNDSSTSDEIPLEFFKLKKTGDENTSEGEQKNVLKNSEETCKDKSKLKCRRDSATLLEKKSSKKEEASNKKTTNKKSIKNEPPSKVKTTMKRKEMMDGKIVKKKVANLVKKSKLGEMRNRKLKEKVVKEKSPNGEKSDSDQRSRRMRLFGFWSGPKRHRVASLNALAKVHCLYENESRVSLLEIEGTSSSSSNTTQHSLKQIHKKSETKKIETRSRIVVPESTNTRSLRTAPGLRGVGRHYDILNASSTTTSPSSSSDDTGDSGDEKQLTLQPSLKQKQLTLQPSLKQKQQQNKKKHDTDSSDEEDKPIVDTKQEDGKKVKKRRKKHELVMDLKDMVVRKRMASLNATAILAASYSFDKRSSKKEDNVEHKEKKRKKKKPIESSPDMEVEDSSADEDVIVRSRNGSSSKQSVSVIVNQDTDVTITGVYVNSTTRSTHHEGYCSIAGMQYRISSTSHTQTEATAVATETVLHTDHPPPAHQNGSPSAAPPLAPPCKSYTPLGALSNMQPPGHHLPQPPPRPPPLSPLGRRHGCSSAFTAPPNYAPSGPQDPAYIHGYYQPAGPLITHHHHHHASSSSSTSSKVPPPPSNLPTPTPPPSSAPQPASESSDSEVIITATSGESNPPPLPYRYPPQPYPSYNYQYYPSPPATASLQYPAPSQTHYHQDCYSGPPTYPPTYFHHKTGPYPPPSAAYHRRYGPPPQYYPQEFYTSPPTASGNPPPSSAQQQMIVTAPAGSASSSFPPADSTYPPGPMVDPYPPPPPTYYPYSAGPPPPCYSHSPPTRSLTFIDTAYQSCPCPIQSCPKNVHTGPLTGASKGSLKNHQATPLPPVALALPLEPTGALGPPSPARGSAGMPPPPSPALGTARNPNVGQWGDSPPSVKASVDNKSETGLLAISKMLSESVLVADEDMNCLENTIVAMNIPKTENVKVEVEDMSYLTETFDVKNNRKRRKTIKCIQDVKKQYQELPCTVETAEIKVQPDVQERLSLPVEKNEKTVSPIENSESPVEKQVPLSDNRATVAVKRTKKRKLQESATPESLPKVEKCAKKTKVQACKKKSAKKDKEVTEENIEPAAEITVSKVNNRRKSSKAVERRKSTSSVHEESVVTEDDKKLETTKKKPARVKKGQSKSKVETAVKKQTNKERRNSKSYRGSNKNANSSTKTDDVELEEEDAVSLSGPRKTHLTPKWSNGWSWEGQPFKAMVFITNDANPVMRRCYPAMRHCQGDIIYPSDSILLKSGPRKTDLPFVAKVAAMWDNPEDGEMMVSLLWYYRPEHTEQGRREEDTPDEIFASRHKDINSVACIEDKCFVLTFNEYCRYRKNVKRIEEGIPPPRRIVPILESSTYPRSERQPCGQVASDLVFFCRRVYDFRQKRLLKNPC</sequence>
<feature type="compositionally biased region" description="Basic and acidic residues" evidence="1">
    <location>
        <begin position="492"/>
        <end position="501"/>
    </location>
</feature>
<dbReference type="GO" id="GO:0005677">
    <property type="term" value="C:chromatin silencing complex"/>
    <property type="evidence" value="ECO:0007669"/>
    <property type="project" value="TreeGrafter"/>
</dbReference>
<feature type="compositionally biased region" description="Basic and acidic residues" evidence="1">
    <location>
        <begin position="514"/>
        <end position="544"/>
    </location>
</feature>
<feature type="compositionally biased region" description="Basic and acidic residues" evidence="1">
    <location>
        <begin position="759"/>
        <end position="772"/>
    </location>
</feature>
<dbReference type="Gene3D" id="2.30.30.490">
    <property type="match status" value="1"/>
</dbReference>